<dbReference type="InterPro" id="IPR002931">
    <property type="entry name" value="Transglutaminase-like"/>
</dbReference>
<name>H1D2F1_9FIRM</name>
<dbReference type="SUPFAM" id="SSF54001">
    <property type="entry name" value="Cysteine proteinases"/>
    <property type="match status" value="1"/>
</dbReference>
<dbReference type="OrthoDB" id="9804872at2"/>
<dbReference type="Proteomes" id="UP000003277">
    <property type="component" value="Unassembled WGS sequence"/>
</dbReference>
<dbReference type="InterPro" id="IPR038765">
    <property type="entry name" value="Papain-like_cys_pep_sf"/>
</dbReference>
<feature type="transmembrane region" description="Helical" evidence="2">
    <location>
        <begin position="662"/>
        <end position="679"/>
    </location>
</feature>
<dbReference type="STRING" id="742743.HMPREF9453_01825"/>
<feature type="region of interest" description="Disordered" evidence="1">
    <location>
        <begin position="579"/>
        <end position="654"/>
    </location>
</feature>
<feature type="transmembrane region" description="Helical" evidence="2">
    <location>
        <begin position="191"/>
        <end position="207"/>
    </location>
</feature>
<feature type="compositionally biased region" description="Low complexity" evidence="1">
    <location>
        <begin position="625"/>
        <end position="637"/>
    </location>
</feature>
<keyword evidence="5" id="KW-1185">Reference proteome</keyword>
<feature type="compositionally biased region" description="Basic and acidic residues" evidence="1">
    <location>
        <begin position="604"/>
        <end position="621"/>
    </location>
</feature>
<dbReference type="SMART" id="SM00460">
    <property type="entry name" value="TGc"/>
    <property type="match status" value="1"/>
</dbReference>
<dbReference type="PANTHER" id="PTHR42736">
    <property type="entry name" value="PROTEIN-GLUTAMINE GAMMA-GLUTAMYLTRANSFERASE"/>
    <property type="match status" value="1"/>
</dbReference>
<evidence type="ECO:0000256" key="2">
    <source>
        <dbReference type="SAM" id="Phobius"/>
    </source>
</evidence>
<dbReference type="HOGENOM" id="CLU_355172_0_0_9"/>
<feature type="transmembrane region" description="Helical" evidence="2">
    <location>
        <begin position="111"/>
        <end position="130"/>
    </location>
</feature>
<keyword evidence="2" id="KW-0812">Transmembrane</keyword>
<dbReference type="EMBL" id="ADLT01000058">
    <property type="protein sequence ID" value="EHO62291.1"/>
    <property type="molecule type" value="Genomic_DNA"/>
</dbReference>
<evidence type="ECO:0000259" key="3">
    <source>
        <dbReference type="SMART" id="SM00460"/>
    </source>
</evidence>
<organism evidence="4 5">
    <name type="scientific">Dialister succinatiphilus YIT 11850</name>
    <dbReference type="NCBI Taxonomy" id="742743"/>
    <lineage>
        <taxon>Bacteria</taxon>
        <taxon>Bacillati</taxon>
        <taxon>Bacillota</taxon>
        <taxon>Negativicutes</taxon>
        <taxon>Veillonellales</taxon>
        <taxon>Veillonellaceae</taxon>
        <taxon>Dialister</taxon>
    </lineage>
</organism>
<evidence type="ECO:0000256" key="1">
    <source>
        <dbReference type="SAM" id="MobiDB-lite"/>
    </source>
</evidence>
<reference evidence="4 5" key="1">
    <citation type="submission" date="2011-11" db="EMBL/GenBank/DDBJ databases">
        <title>The Genome Sequence of Dialister succinatiphilus YIT 11850.</title>
        <authorList>
            <consortium name="The Broad Institute Genome Sequencing Platform"/>
            <person name="Earl A."/>
            <person name="Ward D."/>
            <person name="Feldgarden M."/>
            <person name="Gevers D."/>
            <person name="Morotomi M."/>
            <person name="Young S.K."/>
            <person name="Zeng Q."/>
            <person name="Gargeya S."/>
            <person name="Fitzgerald M."/>
            <person name="Haas B."/>
            <person name="Abouelleil A."/>
            <person name="Alvarado L."/>
            <person name="Arachchi H.M."/>
            <person name="Berlin A."/>
            <person name="Brown A."/>
            <person name="Chapman S.B."/>
            <person name="Dunbar C."/>
            <person name="Gearin G."/>
            <person name="Goldberg J."/>
            <person name="Griggs A."/>
            <person name="Gujja S."/>
            <person name="Heiman D."/>
            <person name="Howarth C."/>
            <person name="Lui A."/>
            <person name="MacDonald P.J.P."/>
            <person name="Montmayeur A."/>
            <person name="Murphy C."/>
            <person name="Neiman D."/>
            <person name="Pearson M."/>
            <person name="Priest M."/>
            <person name="Roberts A."/>
            <person name="Saif S."/>
            <person name="Shea T."/>
            <person name="Sisk P."/>
            <person name="Stolte C."/>
            <person name="Sykes S."/>
            <person name="Wortman J."/>
            <person name="Nusbaum C."/>
            <person name="Birren B."/>
        </authorList>
    </citation>
    <scope>NUCLEOTIDE SEQUENCE [LARGE SCALE GENOMIC DNA]</scope>
    <source>
        <strain evidence="4 5">YIT 11850</strain>
    </source>
</reference>
<proteinExistence type="predicted"/>
<sequence length="790" mass="87696">MMKNVSFFSALVTASGAAGTVSLFFSYAGGDTFFLAMAAFILVLAGGFLLAALPEKKRFPLTALLFVLLAAVLILFHSTLKDSFTAFSVPLFTTLKEPYDVDLALPRLPEGASPLAAEVYMVLFLSWFFLSAFLSKTGAVLSSLLSLAILLLGFYFGINPPPLALALAGAYMISLPARLKGNDLTHPEIPAFLAALVLGLVLSFVIPESRYEQPALFSKLQEEIVSFVDPYDPIFHAGNAYTGMMKGSAGRQKLGNVKGIRYSGRIIADIEAADQPHRLYLRSWTGGDYGSNQWKDLPDGRYKSVAHLFEKNQGEWYDQGAWLMEVIARSPALSQSLANYMKDDESVEGLKKDFNVDAVYEKTPFFLLPYDTSFGAPLFAYDRSPMSREGKAYSTYLWNLPAGALLSMMEEENSSDPYFRTYLGAEKEYRRFVYDHYLDIPDAVKEGLAALGPISPARSLSEKRQRVEDIRRFLAENYSYTRSPGKTPAGKDFITYFLTESKKGYCTSFASAAVMLLRASGIPARYAAGLTVGADEIKDAPLSEGGLHRLSINDHHAHAWAEVYVDGLGWRPVEMTPGYEGSENPFPLPADRQKNDTGAPDAPVDDKDKTSRSQPKKDQSPKESPPQSQGQPQAQPKGESAPQPPQLNQQNPVEGKKSFPKILFLLLLIPLLLAGFLVFRLTEVSRIFKNGTSGKEGFNRLLDYMDRLSSYAGLPPKGSYEERKAAFQKDQRFQGWDHLLDLLVKARWSGNPLDREEKEEVLSLIVKAREKCLASMTWGEKLRFLFIHKL</sequence>
<dbReference type="Pfam" id="PF01841">
    <property type="entry name" value="Transglut_core"/>
    <property type="match status" value="1"/>
</dbReference>
<dbReference type="InterPro" id="IPR052901">
    <property type="entry name" value="Bact_TGase-like"/>
</dbReference>
<dbReference type="PATRIC" id="fig|742743.3.peg.1856"/>
<keyword evidence="2" id="KW-1133">Transmembrane helix</keyword>
<keyword evidence="2" id="KW-0472">Membrane</keyword>
<dbReference type="AlphaFoldDB" id="H1D2F1"/>
<feature type="transmembrane region" description="Helical" evidence="2">
    <location>
        <begin position="33"/>
        <end position="52"/>
    </location>
</feature>
<protein>
    <recommendedName>
        <fullName evidence="3">Transglutaminase-like domain-containing protein</fullName>
    </recommendedName>
</protein>
<accession>H1D2F1</accession>
<dbReference type="PANTHER" id="PTHR42736:SF1">
    <property type="entry name" value="PROTEIN-GLUTAMINE GAMMA-GLUTAMYLTRANSFERASE"/>
    <property type="match status" value="1"/>
</dbReference>
<dbReference type="Gene3D" id="3.10.620.30">
    <property type="match status" value="1"/>
</dbReference>
<dbReference type="eggNOG" id="COG1305">
    <property type="taxonomic scope" value="Bacteria"/>
</dbReference>
<evidence type="ECO:0000313" key="5">
    <source>
        <dbReference type="Proteomes" id="UP000003277"/>
    </source>
</evidence>
<dbReference type="RefSeq" id="WP_008860319.1">
    <property type="nucleotide sequence ID" value="NZ_JH591189.1"/>
</dbReference>
<gene>
    <name evidence="4" type="ORF">HMPREF9453_01825</name>
</gene>
<feature type="domain" description="Transglutaminase-like" evidence="3">
    <location>
        <begin position="498"/>
        <end position="577"/>
    </location>
</feature>
<comment type="caution">
    <text evidence="4">The sequence shown here is derived from an EMBL/GenBank/DDBJ whole genome shotgun (WGS) entry which is preliminary data.</text>
</comment>
<feature type="transmembrane region" description="Helical" evidence="2">
    <location>
        <begin position="59"/>
        <end position="80"/>
    </location>
</feature>
<evidence type="ECO:0000313" key="4">
    <source>
        <dbReference type="EMBL" id="EHO62291.1"/>
    </source>
</evidence>